<dbReference type="KEGG" id="dva:DAD186_10520"/>
<feature type="transmembrane region" description="Helical" evidence="2">
    <location>
        <begin position="62"/>
        <end position="81"/>
    </location>
</feature>
<dbReference type="Proteomes" id="UP000323865">
    <property type="component" value="Chromosome"/>
</dbReference>
<organism evidence="3 5">
    <name type="scientific">Dermabacter vaginalis</name>
    <dbReference type="NCBI Taxonomy" id="1630135"/>
    <lineage>
        <taxon>Bacteria</taxon>
        <taxon>Bacillati</taxon>
        <taxon>Actinomycetota</taxon>
        <taxon>Actinomycetes</taxon>
        <taxon>Micrococcales</taxon>
        <taxon>Dermabacteraceae</taxon>
        <taxon>Dermabacter</taxon>
    </lineage>
</organism>
<reference evidence="4 6" key="2">
    <citation type="submission" date="2019-09" db="EMBL/GenBank/DDBJ databases">
        <title>FDA dAtabase for Regulatory Grade micrObial Sequences (FDA-ARGOS): Supporting development and validation of Infectious Disease Dx tests.</title>
        <authorList>
            <person name="Sciortino C."/>
            <person name="Tallon L."/>
            <person name="Sadzewicz L."/>
            <person name="Vavikolanu K."/>
            <person name="Mehta A."/>
            <person name="Aluvathingal J."/>
            <person name="Nadendla S."/>
            <person name="Nandy P."/>
            <person name="Geyer C."/>
            <person name="Yan Y."/>
            <person name="Sichtig H."/>
        </authorList>
    </citation>
    <scope>NUCLEOTIDE SEQUENCE [LARGE SCALE GENOMIC DNA]</scope>
    <source>
        <strain evidence="4 6">FDAARGOS_640</strain>
    </source>
</reference>
<feature type="transmembrane region" description="Helical" evidence="2">
    <location>
        <begin position="37"/>
        <end position="56"/>
    </location>
</feature>
<proteinExistence type="predicted"/>
<keyword evidence="2" id="KW-1133">Transmembrane helix</keyword>
<dbReference type="RefSeq" id="WP_065247774.1">
    <property type="nucleotide sequence ID" value="NZ_CP012117.1"/>
</dbReference>
<gene>
    <name evidence="3" type="ORF">DAD186_10520</name>
    <name evidence="4" type="ORF">FOB48_06480</name>
</gene>
<evidence type="ECO:0000256" key="1">
    <source>
        <dbReference type="SAM" id="MobiDB-lite"/>
    </source>
</evidence>
<reference evidence="3 5" key="1">
    <citation type="submission" date="2015-06" db="EMBL/GenBank/DDBJ databases">
        <title>Investigation of pathophysiology for high-risk pregnancy and development of treatment modality based on it.</title>
        <authorList>
            <person name="Kim B.-C."/>
            <person name="Lim S."/>
        </authorList>
    </citation>
    <scope>NUCLEOTIDE SEQUENCE [LARGE SCALE GENOMIC DNA]</scope>
    <source>
        <strain evidence="3 5">AD1-86</strain>
    </source>
</reference>
<dbReference type="InterPro" id="IPR025445">
    <property type="entry name" value="DUF4191"/>
</dbReference>
<evidence type="ECO:0000313" key="3">
    <source>
        <dbReference type="EMBL" id="ANP27602.1"/>
    </source>
</evidence>
<dbReference type="EMBL" id="CP012117">
    <property type="protein sequence ID" value="ANP27602.1"/>
    <property type="molecule type" value="Genomic_DNA"/>
</dbReference>
<protein>
    <submittedName>
        <fullName evidence="4">DUF4191 domain-containing protein</fullName>
    </submittedName>
</protein>
<dbReference type="AlphaFoldDB" id="A0A1B0ZID1"/>
<evidence type="ECO:0000313" key="6">
    <source>
        <dbReference type="Proteomes" id="UP000323865"/>
    </source>
</evidence>
<feature type="region of interest" description="Disordered" evidence="1">
    <location>
        <begin position="216"/>
        <end position="237"/>
    </location>
</feature>
<feature type="compositionally biased region" description="Basic residues" evidence="1">
    <location>
        <begin position="228"/>
        <end position="237"/>
    </location>
</feature>
<keyword evidence="2" id="KW-0472">Membrane</keyword>
<dbReference type="PATRIC" id="fig|1630135.4.peg.1055"/>
<accession>A0A1B0ZID1</accession>
<evidence type="ECO:0000313" key="5">
    <source>
        <dbReference type="Proteomes" id="UP000092596"/>
    </source>
</evidence>
<dbReference type="STRING" id="1630135.DAD186_10520"/>
<keyword evidence="6" id="KW-1185">Reference proteome</keyword>
<dbReference type="Proteomes" id="UP000092596">
    <property type="component" value="Chromosome"/>
</dbReference>
<dbReference type="Pfam" id="PF13829">
    <property type="entry name" value="DUF4191"/>
    <property type="match status" value="1"/>
</dbReference>
<dbReference type="EMBL" id="CP044108">
    <property type="protein sequence ID" value="QEU11981.1"/>
    <property type="molecule type" value="Genomic_DNA"/>
</dbReference>
<keyword evidence="2" id="KW-0812">Transmembrane</keyword>
<sequence>MARKNTTDAPAKTKKPGRIRQTIDVFKETQAYDRSTAPLMILSIVGLTVLLALIFGAFGHPIYGAFIGLGFGLLLAMIILGRRAQKATYSKIEDQPGAAIAVMQQISRGWNVEQDPAAFDARSRSMLFRASGRKGIALVSEGSGGGSRKLMSKEVKRMNRMFPNVPVHAVYVGHGEGEVPLPKLNRHLTAMKNELTKAEAGEIGRRLRALPNPVRQAIPKGVDPMRARPNRKAMRGR</sequence>
<evidence type="ECO:0000313" key="4">
    <source>
        <dbReference type="EMBL" id="QEU11981.1"/>
    </source>
</evidence>
<evidence type="ECO:0000256" key="2">
    <source>
        <dbReference type="SAM" id="Phobius"/>
    </source>
</evidence>
<name>A0A1B0ZID1_9MICO</name>